<protein>
    <recommendedName>
        <fullName evidence="3">MalT-like TPR region domain-containing protein</fullName>
    </recommendedName>
</protein>
<sequence>MTLDTLSAVAFGPDPGCWPLPAATTHRQRWLRAVAAGGQGRYASAHAELAMLRRTVPAGPLASLALSTTASLWRQLGWHTRARGYDGRALLLAGEDTEAAADALVGLAADALGVGRFAASAALLARADRLPTPSAARQPVRRAWVGAELAMATGDGAEAIRLARRAQELVANTDLARHRVKSDLVAAAALCTAGRVDAARRAADTALAAAEELGLMPLRWAAGCLLDGIGSGSRAARQVVDLRDDAAERIRQRGGVWRNP</sequence>
<dbReference type="EMBL" id="LQPZ01000050">
    <property type="protein sequence ID" value="ORW99181.1"/>
    <property type="molecule type" value="Genomic_DNA"/>
</dbReference>
<gene>
    <name evidence="1" type="ORF">AWC30_16790</name>
</gene>
<dbReference type="Proteomes" id="UP000193090">
    <property type="component" value="Unassembled WGS sequence"/>
</dbReference>
<proteinExistence type="predicted"/>
<evidence type="ECO:0008006" key="3">
    <source>
        <dbReference type="Google" id="ProtNLM"/>
    </source>
</evidence>
<name>A0A1X2EE93_9MYCO</name>
<comment type="caution">
    <text evidence="1">The sequence shown here is derived from an EMBL/GenBank/DDBJ whole genome shotgun (WGS) entry which is preliminary data.</text>
</comment>
<dbReference type="RefSeq" id="WP_085111371.1">
    <property type="nucleotide sequence ID" value="NZ_LQPZ01000050.1"/>
</dbReference>
<organism evidence="1 2">
    <name type="scientific">Mycolicibacillus trivialis</name>
    <dbReference type="NCBI Taxonomy" id="1798"/>
    <lineage>
        <taxon>Bacteria</taxon>
        <taxon>Bacillati</taxon>
        <taxon>Actinomycetota</taxon>
        <taxon>Actinomycetes</taxon>
        <taxon>Mycobacteriales</taxon>
        <taxon>Mycobacteriaceae</taxon>
        <taxon>Mycolicibacillus</taxon>
    </lineage>
</organism>
<accession>A0A1X2EE93</accession>
<evidence type="ECO:0000313" key="2">
    <source>
        <dbReference type="Proteomes" id="UP000193090"/>
    </source>
</evidence>
<dbReference type="AlphaFoldDB" id="A0A1X2EE93"/>
<dbReference type="STRING" id="1798.AWC30_16790"/>
<keyword evidence="2" id="KW-1185">Reference proteome</keyword>
<reference evidence="1 2" key="1">
    <citation type="submission" date="2016-01" db="EMBL/GenBank/DDBJ databases">
        <title>The new phylogeny of the genus Mycobacterium.</title>
        <authorList>
            <person name="Tarcisio F."/>
            <person name="Conor M."/>
            <person name="Antonella G."/>
            <person name="Elisabetta G."/>
            <person name="Giulia F.S."/>
            <person name="Sara T."/>
            <person name="Anna F."/>
            <person name="Clotilde B."/>
            <person name="Roberto B."/>
            <person name="Veronica D.S."/>
            <person name="Fabio R."/>
            <person name="Monica P."/>
            <person name="Olivier J."/>
            <person name="Enrico T."/>
            <person name="Nicola S."/>
        </authorList>
    </citation>
    <scope>NUCLEOTIDE SEQUENCE [LARGE SCALE GENOMIC DNA]</scope>
    <source>
        <strain evidence="1 2">DSM 44153</strain>
    </source>
</reference>
<evidence type="ECO:0000313" key="1">
    <source>
        <dbReference type="EMBL" id="ORW99181.1"/>
    </source>
</evidence>
<dbReference type="OrthoDB" id="4377297at2"/>